<reference evidence="2 3" key="1">
    <citation type="submission" date="2024-01" db="EMBL/GenBank/DDBJ databases">
        <title>The genomes of 5 underutilized Papilionoideae crops provide insights into root nodulation and disease resistanc.</title>
        <authorList>
            <person name="Jiang F."/>
        </authorList>
    </citation>
    <scope>NUCLEOTIDE SEQUENCE [LARGE SCALE GENOMIC DNA]</scope>
    <source>
        <strain evidence="2">LVBAO_FW01</strain>
        <tissue evidence="2">Leaves</tissue>
    </source>
</reference>
<feature type="transmembrane region" description="Helical" evidence="1">
    <location>
        <begin position="12"/>
        <end position="36"/>
    </location>
</feature>
<keyword evidence="1" id="KW-0472">Membrane</keyword>
<keyword evidence="3" id="KW-1185">Reference proteome</keyword>
<evidence type="ECO:0008006" key="4">
    <source>
        <dbReference type="Google" id="ProtNLM"/>
    </source>
</evidence>
<comment type="caution">
    <text evidence="2">The sequence shown here is derived from an EMBL/GenBank/DDBJ whole genome shotgun (WGS) entry which is preliminary data.</text>
</comment>
<evidence type="ECO:0000256" key="1">
    <source>
        <dbReference type="SAM" id="Phobius"/>
    </source>
</evidence>
<evidence type="ECO:0000313" key="2">
    <source>
        <dbReference type="EMBL" id="KAK7350505.1"/>
    </source>
</evidence>
<gene>
    <name evidence="2" type="ORF">VNO77_09202</name>
</gene>
<sequence>MAQLNHRTQTKLIDFLLLFLLIIAVIIGIICFRMYFFQPDKTSENEFVVTKATLSQFTYTNNNLQYNIAFNIKGPFHTYGNNVEALAMYHNVSFASTKLPIPSIDELSITFNGQQGMSFGGDQTSELNRDKSINIYHITMKVCFMANTASSNTNGKKPIFYCDMHVPLNSNNGTSSSAIFPATLCDLHYGDEGCSLH</sequence>
<name>A0AAN9M923_CANGL</name>
<dbReference type="Proteomes" id="UP001367508">
    <property type="component" value="Unassembled WGS sequence"/>
</dbReference>
<protein>
    <recommendedName>
        <fullName evidence="4">Late embryogenesis abundant protein LEA-2 subgroup domain-containing protein</fullName>
    </recommendedName>
</protein>
<keyword evidence="1" id="KW-1133">Transmembrane helix</keyword>
<organism evidence="2 3">
    <name type="scientific">Canavalia gladiata</name>
    <name type="common">Sword bean</name>
    <name type="synonym">Dolichos gladiatus</name>
    <dbReference type="NCBI Taxonomy" id="3824"/>
    <lineage>
        <taxon>Eukaryota</taxon>
        <taxon>Viridiplantae</taxon>
        <taxon>Streptophyta</taxon>
        <taxon>Embryophyta</taxon>
        <taxon>Tracheophyta</taxon>
        <taxon>Spermatophyta</taxon>
        <taxon>Magnoliopsida</taxon>
        <taxon>eudicotyledons</taxon>
        <taxon>Gunneridae</taxon>
        <taxon>Pentapetalae</taxon>
        <taxon>rosids</taxon>
        <taxon>fabids</taxon>
        <taxon>Fabales</taxon>
        <taxon>Fabaceae</taxon>
        <taxon>Papilionoideae</taxon>
        <taxon>50 kb inversion clade</taxon>
        <taxon>NPAAA clade</taxon>
        <taxon>indigoferoid/millettioid clade</taxon>
        <taxon>Phaseoleae</taxon>
        <taxon>Canavalia</taxon>
    </lineage>
</organism>
<proteinExistence type="predicted"/>
<evidence type="ECO:0000313" key="3">
    <source>
        <dbReference type="Proteomes" id="UP001367508"/>
    </source>
</evidence>
<dbReference type="EMBL" id="JAYMYQ010000002">
    <property type="protein sequence ID" value="KAK7350505.1"/>
    <property type="molecule type" value="Genomic_DNA"/>
</dbReference>
<dbReference type="AlphaFoldDB" id="A0AAN9M923"/>
<keyword evidence="1" id="KW-0812">Transmembrane</keyword>
<accession>A0AAN9M923</accession>